<evidence type="ECO:0000256" key="4">
    <source>
        <dbReference type="ARBA" id="ARBA00023136"/>
    </source>
</evidence>
<feature type="coiled-coil region" evidence="5">
    <location>
        <begin position="106"/>
        <end position="193"/>
    </location>
</feature>
<organism evidence="6 7">
    <name type="scientific">Fusobacterium animalis</name>
    <dbReference type="NCBI Taxonomy" id="76859"/>
    <lineage>
        <taxon>Bacteria</taxon>
        <taxon>Fusobacteriati</taxon>
        <taxon>Fusobacteriota</taxon>
        <taxon>Fusobacteriia</taxon>
        <taxon>Fusobacteriales</taxon>
        <taxon>Fusobacteriaceae</taxon>
        <taxon>Fusobacterium</taxon>
    </lineage>
</organism>
<keyword evidence="5" id="KW-0175">Coiled coil</keyword>
<evidence type="ECO:0000256" key="2">
    <source>
        <dbReference type="ARBA" id="ARBA00022692"/>
    </source>
</evidence>
<keyword evidence="3" id="KW-1133">Transmembrane helix</keyword>
<evidence type="ECO:0000256" key="3">
    <source>
        <dbReference type="ARBA" id="ARBA00022989"/>
    </source>
</evidence>
<dbReference type="EMBL" id="NJGJ01000001">
    <property type="protein sequence ID" value="PGH24127.1"/>
    <property type="molecule type" value="Genomic_DNA"/>
</dbReference>
<keyword evidence="2" id="KW-0812">Transmembrane</keyword>
<gene>
    <name evidence="6" type="ORF">RN90_00895</name>
</gene>
<sequence>MSIAKIDVIVNGKGSIQTKVLPVQIINENTGTILETNLEQNKFISKGTLLYKLDTSLFEEKKQQLEIKKTELLEALNYLLLNRELKSNNINFYTENIDILEEFSIRTSYLLKIEKIKIEIKEAEKTIYTLSELLKIGGVSQNEYTNSIDKLNILKRSVEELLAEYNEHISKKIKNIKQEIYNIDLEIRELKINIKKRTIYSPIDGYIELSKNINKQEILLEGTQIGTIIPDTKNYYIEILISEKDILKIKKTMKIKYKLIGNDFTYKKIKFYGNVLKISNDSIDINGEKFYLIIGSIQSNNINNISTLKKGMTVEVSIISEKKRIISFLLELLSLKNK</sequence>
<evidence type="ECO:0000256" key="5">
    <source>
        <dbReference type="SAM" id="Coils"/>
    </source>
</evidence>
<evidence type="ECO:0000256" key="1">
    <source>
        <dbReference type="ARBA" id="ARBA00004167"/>
    </source>
</evidence>
<dbReference type="GO" id="GO:0016020">
    <property type="term" value="C:membrane"/>
    <property type="evidence" value="ECO:0007669"/>
    <property type="project" value="UniProtKB-SubCell"/>
</dbReference>
<comment type="subcellular location">
    <subcellularLocation>
        <location evidence="1">Membrane</location>
        <topology evidence="1">Single-pass membrane protein</topology>
    </subcellularLocation>
</comment>
<dbReference type="PANTHER" id="PTHR30386:SF26">
    <property type="entry name" value="TRANSPORT PROTEIN COMB"/>
    <property type="match status" value="1"/>
</dbReference>
<dbReference type="Proteomes" id="UP000226179">
    <property type="component" value="Unassembled WGS sequence"/>
</dbReference>
<dbReference type="PANTHER" id="PTHR30386">
    <property type="entry name" value="MEMBRANE FUSION SUBUNIT OF EMRAB-TOLC MULTIDRUG EFFLUX PUMP"/>
    <property type="match status" value="1"/>
</dbReference>
<keyword evidence="4" id="KW-0472">Membrane</keyword>
<evidence type="ECO:0000313" key="6">
    <source>
        <dbReference type="EMBL" id="PGH24127.1"/>
    </source>
</evidence>
<dbReference type="Gene3D" id="2.40.30.170">
    <property type="match status" value="1"/>
</dbReference>
<evidence type="ECO:0000313" key="7">
    <source>
        <dbReference type="Proteomes" id="UP000226179"/>
    </source>
</evidence>
<proteinExistence type="predicted"/>
<dbReference type="InterPro" id="IPR050739">
    <property type="entry name" value="MFP"/>
</dbReference>
<name>A0A2B7YU19_9FUSO</name>
<reference evidence="6 7" key="1">
    <citation type="submission" date="2017-06" db="EMBL/GenBank/DDBJ databases">
        <title>Draft genome sequence of Fusobacterium nucleatum subsp. animalis KCOM 1280 (=ChDC F318).</title>
        <authorList>
            <person name="Kook J.-K."/>
            <person name="Park S.-N."/>
            <person name="Lim Y.K."/>
            <person name="Roh H."/>
        </authorList>
    </citation>
    <scope>NUCLEOTIDE SEQUENCE [LARGE SCALE GENOMIC DNA]</scope>
    <source>
        <strain evidence="7">KCOM 1280 ( ChDC F318)</strain>
    </source>
</reference>
<comment type="caution">
    <text evidence="6">The sequence shown here is derived from an EMBL/GenBank/DDBJ whole genome shotgun (WGS) entry which is preliminary data.</text>
</comment>
<accession>A0A2B7YU19</accession>
<dbReference type="AlphaFoldDB" id="A0A2B7YU19"/>
<protein>
    <submittedName>
        <fullName evidence="6">Uncharacterized protein</fullName>
    </submittedName>
</protein>